<feature type="domain" description="RNA polymerase sigma-70 region 2" evidence="4">
    <location>
        <begin position="19"/>
        <end position="85"/>
    </location>
</feature>
<dbReference type="InterPro" id="IPR013325">
    <property type="entry name" value="RNA_pol_sigma_r2"/>
</dbReference>
<evidence type="ECO:0000256" key="2">
    <source>
        <dbReference type="ARBA" id="ARBA00023082"/>
    </source>
</evidence>
<evidence type="ECO:0000259" key="4">
    <source>
        <dbReference type="Pfam" id="PF04542"/>
    </source>
</evidence>
<dbReference type="AlphaFoldDB" id="A0A415PFX1"/>
<evidence type="ECO:0000256" key="1">
    <source>
        <dbReference type="ARBA" id="ARBA00023015"/>
    </source>
</evidence>
<accession>A0A415PFX1</accession>
<dbReference type="InterPro" id="IPR014284">
    <property type="entry name" value="RNA_pol_sigma-70_dom"/>
</dbReference>
<protein>
    <recommendedName>
        <fullName evidence="4">RNA polymerase sigma-70 region 2 domain-containing protein</fullName>
    </recommendedName>
</protein>
<dbReference type="OrthoDB" id="9795666at2"/>
<dbReference type="SUPFAM" id="SSF88946">
    <property type="entry name" value="Sigma2 domain of RNA polymerase sigma factors"/>
    <property type="match status" value="1"/>
</dbReference>
<proteinExistence type="predicted"/>
<gene>
    <name evidence="5" type="ORF">DWZ83_05330</name>
</gene>
<dbReference type="NCBIfam" id="TIGR02937">
    <property type="entry name" value="sigma70-ECF"/>
    <property type="match status" value="1"/>
</dbReference>
<evidence type="ECO:0000256" key="3">
    <source>
        <dbReference type="ARBA" id="ARBA00023163"/>
    </source>
</evidence>
<organism evidence="5 6">
    <name type="scientific">Amedibacillus dolichus</name>
    <dbReference type="NCBI Taxonomy" id="31971"/>
    <lineage>
        <taxon>Bacteria</taxon>
        <taxon>Bacillati</taxon>
        <taxon>Bacillota</taxon>
        <taxon>Erysipelotrichia</taxon>
        <taxon>Erysipelotrichales</taxon>
        <taxon>Erysipelotrichaceae</taxon>
        <taxon>Amedibacillus</taxon>
    </lineage>
</organism>
<dbReference type="Gene3D" id="1.10.1740.10">
    <property type="match status" value="1"/>
</dbReference>
<dbReference type="PANTHER" id="PTHR43133">
    <property type="entry name" value="RNA POLYMERASE ECF-TYPE SIGMA FACTO"/>
    <property type="match status" value="1"/>
</dbReference>
<name>A0A415PFX1_9FIRM</name>
<evidence type="ECO:0000313" key="5">
    <source>
        <dbReference type="EMBL" id="RHM11651.1"/>
    </source>
</evidence>
<keyword evidence="1" id="KW-0805">Transcription regulation</keyword>
<dbReference type="PANTHER" id="PTHR43133:SF60">
    <property type="entry name" value="RNA POLYMERASE SIGMA FACTOR SIGV"/>
    <property type="match status" value="1"/>
</dbReference>
<evidence type="ECO:0000313" key="6">
    <source>
        <dbReference type="Proteomes" id="UP000284868"/>
    </source>
</evidence>
<dbReference type="Proteomes" id="UP000284868">
    <property type="component" value="Unassembled WGS sequence"/>
</dbReference>
<dbReference type="GO" id="GO:0006352">
    <property type="term" value="P:DNA-templated transcription initiation"/>
    <property type="evidence" value="ECO:0007669"/>
    <property type="project" value="InterPro"/>
</dbReference>
<comment type="caution">
    <text evidence="5">The sequence shown here is derived from an EMBL/GenBank/DDBJ whole genome shotgun (WGS) entry which is preliminary data.</text>
</comment>
<reference evidence="5 6" key="1">
    <citation type="submission" date="2018-08" db="EMBL/GenBank/DDBJ databases">
        <title>A genome reference for cultivated species of the human gut microbiota.</title>
        <authorList>
            <person name="Zou Y."/>
            <person name="Xue W."/>
            <person name="Luo G."/>
        </authorList>
    </citation>
    <scope>NUCLEOTIDE SEQUENCE [LARGE SCALE GENOMIC DNA]</scope>
    <source>
        <strain evidence="5 6">AF35-6BH</strain>
    </source>
</reference>
<dbReference type="InterPro" id="IPR039425">
    <property type="entry name" value="RNA_pol_sigma-70-like"/>
</dbReference>
<dbReference type="Pfam" id="PF04542">
    <property type="entry name" value="Sigma70_r2"/>
    <property type="match status" value="1"/>
</dbReference>
<dbReference type="GO" id="GO:0016987">
    <property type="term" value="F:sigma factor activity"/>
    <property type="evidence" value="ECO:0007669"/>
    <property type="project" value="UniProtKB-KW"/>
</dbReference>
<keyword evidence="3" id="KW-0804">Transcription</keyword>
<keyword evidence="2" id="KW-0731">Sigma factor</keyword>
<keyword evidence="6" id="KW-1185">Reference proteome</keyword>
<dbReference type="InterPro" id="IPR007627">
    <property type="entry name" value="RNA_pol_sigma70_r2"/>
</dbReference>
<dbReference type="EMBL" id="QRPK01000020">
    <property type="protein sequence ID" value="RHM11651.1"/>
    <property type="molecule type" value="Genomic_DNA"/>
</dbReference>
<sequence length="157" mass="18735">MVLTYEKGGIDLQKCFHELYETYSNSIYRYLLVLTHDKDISEEITQETFYQAFKNIKSFQGKCSIYTWLCAIAKNRLKAYYTKNAKYTYDIKLEDIEQVTSDIDVSPLYEALSTLKSPYREIYSFMFLMAIRLKKSRRNTTNPKALRKLRFYEPKKC</sequence>